<feature type="non-terminal residue" evidence="2">
    <location>
        <position position="1"/>
    </location>
</feature>
<organism evidence="2 3">
    <name type="scientific">Phaseolus vulgaris</name>
    <name type="common">Kidney bean</name>
    <name type="synonym">French bean</name>
    <dbReference type="NCBI Taxonomy" id="3885"/>
    <lineage>
        <taxon>Eukaryota</taxon>
        <taxon>Viridiplantae</taxon>
        <taxon>Streptophyta</taxon>
        <taxon>Embryophyta</taxon>
        <taxon>Tracheophyta</taxon>
        <taxon>Spermatophyta</taxon>
        <taxon>Magnoliopsida</taxon>
        <taxon>eudicotyledons</taxon>
        <taxon>Gunneridae</taxon>
        <taxon>Pentapetalae</taxon>
        <taxon>rosids</taxon>
        <taxon>fabids</taxon>
        <taxon>Fabales</taxon>
        <taxon>Fabaceae</taxon>
        <taxon>Papilionoideae</taxon>
        <taxon>50 kb inversion clade</taxon>
        <taxon>NPAAA clade</taxon>
        <taxon>indigoferoid/millettioid clade</taxon>
        <taxon>Phaseoleae</taxon>
        <taxon>Phaseolus</taxon>
    </lineage>
</organism>
<protein>
    <recommendedName>
        <fullName evidence="4">J domain-containing protein</fullName>
    </recommendedName>
</protein>
<dbReference type="AlphaFoldDB" id="V7BHK1"/>
<sequence>ARIIHPDKNPGDPKAVENFQVLSDPRKGEAYDKNGKEGLPQDSMMDPTVVFGMIFGSEDPEVQRQKIQEKMKAWQKKREQKLLAILKDRLQLFVVGQEEEFTAWAKSEARRLSKAIMYYSIIETFSFSRVLIYCLCHVPDVGSSA</sequence>
<keyword evidence="3" id="KW-1185">Reference proteome</keyword>
<dbReference type="EMBL" id="CM002294">
    <property type="protein sequence ID" value="ESW15941.1"/>
    <property type="molecule type" value="Genomic_DNA"/>
</dbReference>
<accession>V7BHK1</accession>
<evidence type="ECO:0000313" key="3">
    <source>
        <dbReference type="Proteomes" id="UP000000226"/>
    </source>
</evidence>
<reference evidence="3" key="1">
    <citation type="journal article" date="2014" name="Nat. Genet.">
        <title>A reference genome for common bean and genome-wide analysis of dual domestications.</title>
        <authorList>
            <person name="Schmutz J."/>
            <person name="McClean P.E."/>
            <person name="Mamidi S."/>
            <person name="Wu G.A."/>
            <person name="Cannon S.B."/>
            <person name="Grimwood J."/>
            <person name="Jenkins J."/>
            <person name="Shu S."/>
            <person name="Song Q."/>
            <person name="Chavarro C."/>
            <person name="Torres-Torres M."/>
            <person name="Geffroy V."/>
            <person name="Moghaddam S.M."/>
            <person name="Gao D."/>
            <person name="Abernathy B."/>
            <person name="Barry K."/>
            <person name="Blair M."/>
            <person name="Brick M.A."/>
            <person name="Chovatia M."/>
            <person name="Gepts P."/>
            <person name="Goodstein D.M."/>
            <person name="Gonzales M."/>
            <person name="Hellsten U."/>
            <person name="Hyten D.L."/>
            <person name="Jia G."/>
            <person name="Kelly J.D."/>
            <person name="Kudrna D."/>
            <person name="Lee R."/>
            <person name="Richard M.M."/>
            <person name="Miklas P.N."/>
            <person name="Osorno J.M."/>
            <person name="Rodrigues J."/>
            <person name="Thareau V."/>
            <person name="Urrea C.A."/>
            <person name="Wang M."/>
            <person name="Yu Y."/>
            <person name="Zhang M."/>
            <person name="Wing R.A."/>
            <person name="Cregan P.B."/>
            <person name="Rokhsar D.S."/>
            <person name="Jackson S.A."/>
        </authorList>
    </citation>
    <scope>NUCLEOTIDE SEQUENCE [LARGE SCALE GENOMIC DNA]</scope>
    <source>
        <strain evidence="3">cv. G19833</strain>
    </source>
</reference>
<evidence type="ECO:0000313" key="2">
    <source>
        <dbReference type="EMBL" id="ESW15941.1"/>
    </source>
</evidence>
<dbReference type="STRING" id="3885.V7BHK1"/>
<dbReference type="OrthoDB" id="10250354at2759"/>
<evidence type="ECO:0008006" key="4">
    <source>
        <dbReference type="Google" id="ProtNLM"/>
    </source>
</evidence>
<name>V7BHK1_PHAVU</name>
<dbReference type="PANTHER" id="PTHR44094">
    <property type="entry name" value="DNAJ HEAT SHOCK N-TERMINAL DOMAIN-CONTAINING PROTEIN"/>
    <property type="match status" value="1"/>
</dbReference>
<evidence type="ECO:0000256" key="1">
    <source>
        <dbReference type="SAM" id="MobiDB-lite"/>
    </source>
</evidence>
<dbReference type="eggNOG" id="KOG0691">
    <property type="taxonomic scope" value="Eukaryota"/>
</dbReference>
<dbReference type="InterPro" id="IPR036869">
    <property type="entry name" value="J_dom_sf"/>
</dbReference>
<dbReference type="Gene3D" id="1.10.287.110">
    <property type="entry name" value="DnaJ domain"/>
    <property type="match status" value="1"/>
</dbReference>
<dbReference type="Proteomes" id="UP000000226">
    <property type="component" value="Chromosome 7"/>
</dbReference>
<dbReference type="PANTHER" id="PTHR44094:SF8">
    <property type="entry name" value="DNAJ HEAT SHOCK N-TERMINAL DOMAIN-CONTAINING PROTEIN-RELATED"/>
    <property type="match status" value="1"/>
</dbReference>
<feature type="compositionally biased region" description="Basic and acidic residues" evidence="1">
    <location>
        <begin position="25"/>
        <end position="36"/>
    </location>
</feature>
<feature type="region of interest" description="Disordered" evidence="1">
    <location>
        <begin position="25"/>
        <end position="44"/>
    </location>
</feature>
<gene>
    <name evidence="2" type="ORF">PHAVU_007G1159000g</name>
</gene>
<proteinExistence type="predicted"/>
<dbReference type="InterPro" id="IPR052423">
    <property type="entry name" value="EMIR"/>
</dbReference>
<dbReference type="Gramene" id="ESW15941">
    <property type="protein sequence ID" value="ESW15941"/>
    <property type="gene ID" value="PHAVU_007G1159000g"/>
</dbReference>
<dbReference type="SUPFAM" id="SSF46565">
    <property type="entry name" value="Chaperone J-domain"/>
    <property type="match status" value="1"/>
</dbReference>